<dbReference type="Proteomes" id="UP000549457">
    <property type="component" value="Unassembled WGS sequence"/>
</dbReference>
<name>A0A840SLJ8_9RHOB</name>
<dbReference type="Pfam" id="PF07729">
    <property type="entry name" value="FCD"/>
    <property type="match status" value="1"/>
</dbReference>
<dbReference type="InterPro" id="IPR036390">
    <property type="entry name" value="WH_DNA-bd_sf"/>
</dbReference>
<evidence type="ECO:0000256" key="2">
    <source>
        <dbReference type="ARBA" id="ARBA00023015"/>
    </source>
</evidence>
<dbReference type="RefSeq" id="WP_184146150.1">
    <property type="nucleotide sequence ID" value="NZ_JACHFM010000001.1"/>
</dbReference>
<comment type="function">
    <text evidence="5">Transcriptional repressor for the pyruvate dehydrogenase complex genes aceEF and lpd.</text>
</comment>
<protein>
    <recommendedName>
        <fullName evidence="6">Pyruvate dehydrogenase complex repressor</fullName>
    </recommendedName>
</protein>
<dbReference type="SUPFAM" id="SSF46785">
    <property type="entry name" value="Winged helix' DNA-binding domain"/>
    <property type="match status" value="1"/>
</dbReference>
<dbReference type="PROSITE" id="PS50949">
    <property type="entry name" value="HTH_GNTR"/>
    <property type="match status" value="1"/>
</dbReference>
<keyword evidence="1" id="KW-0678">Repressor</keyword>
<dbReference type="SMART" id="SM00895">
    <property type="entry name" value="FCD"/>
    <property type="match status" value="1"/>
</dbReference>
<comment type="caution">
    <text evidence="8">The sequence shown here is derived from an EMBL/GenBank/DDBJ whole genome shotgun (WGS) entry which is preliminary data.</text>
</comment>
<dbReference type="PRINTS" id="PR00035">
    <property type="entry name" value="HTHGNTR"/>
</dbReference>
<gene>
    <name evidence="8" type="ORF">HNP73_000162</name>
</gene>
<dbReference type="Pfam" id="PF00392">
    <property type="entry name" value="GntR"/>
    <property type="match status" value="1"/>
</dbReference>
<dbReference type="Gene3D" id="1.10.10.10">
    <property type="entry name" value="Winged helix-like DNA-binding domain superfamily/Winged helix DNA-binding domain"/>
    <property type="match status" value="1"/>
</dbReference>
<evidence type="ECO:0000256" key="1">
    <source>
        <dbReference type="ARBA" id="ARBA00022491"/>
    </source>
</evidence>
<keyword evidence="3" id="KW-0238">DNA-binding</keyword>
<organism evidence="8 9">
    <name type="scientific">Amaricoccus macauensis</name>
    <dbReference type="NCBI Taxonomy" id="57001"/>
    <lineage>
        <taxon>Bacteria</taxon>
        <taxon>Pseudomonadati</taxon>
        <taxon>Pseudomonadota</taxon>
        <taxon>Alphaproteobacteria</taxon>
        <taxon>Rhodobacterales</taxon>
        <taxon>Paracoccaceae</taxon>
        <taxon>Amaricoccus</taxon>
    </lineage>
</organism>
<dbReference type="InterPro" id="IPR000524">
    <property type="entry name" value="Tscrpt_reg_HTH_GntR"/>
</dbReference>
<dbReference type="SUPFAM" id="SSF48008">
    <property type="entry name" value="GntR ligand-binding domain-like"/>
    <property type="match status" value="1"/>
</dbReference>
<evidence type="ECO:0000259" key="7">
    <source>
        <dbReference type="PROSITE" id="PS50949"/>
    </source>
</evidence>
<keyword evidence="4" id="KW-0804">Transcription</keyword>
<dbReference type="AlphaFoldDB" id="A0A840SLJ8"/>
<dbReference type="InterPro" id="IPR008920">
    <property type="entry name" value="TF_FadR/GntR_C"/>
</dbReference>
<evidence type="ECO:0000313" key="9">
    <source>
        <dbReference type="Proteomes" id="UP000549457"/>
    </source>
</evidence>
<sequence length="257" mass="28109">MTEIKGASAAEQVARHVEDLIREGSLRPGAQLLAERELAARLKVSRPTLRQGIKLLEAKGLLASETGGATVVAPLGTSITDPLVALLTEQPLETIDDYLEFRATMERMAATLAAVRANDIDRAALTACMERMDRAHGPADAGAEAAADVDLHVTIYESSHNLVLLQIMRALAGMLRTGVFYNRDKLYSRTEVRDVLRDQHRAIFEAIIARDPARAGDASEAHMLYIRDALRAIHASEARLEISLRRIDGGNLTSPRR</sequence>
<keyword evidence="9" id="KW-1185">Reference proteome</keyword>
<feature type="domain" description="HTH gntR-type" evidence="7">
    <location>
        <begin position="7"/>
        <end position="75"/>
    </location>
</feature>
<dbReference type="Gene3D" id="1.20.120.530">
    <property type="entry name" value="GntR ligand-binding domain-like"/>
    <property type="match status" value="1"/>
</dbReference>
<evidence type="ECO:0000256" key="3">
    <source>
        <dbReference type="ARBA" id="ARBA00023125"/>
    </source>
</evidence>
<dbReference type="InterPro" id="IPR036388">
    <property type="entry name" value="WH-like_DNA-bd_sf"/>
</dbReference>
<dbReference type="PANTHER" id="PTHR43537:SF34">
    <property type="entry name" value="PYRUVATE DEHYDROGENASE COMPLEX REPRESSOR"/>
    <property type="match status" value="1"/>
</dbReference>
<dbReference type="EMBL" id="JACHFM010000001">
    <property type="protein sequence ID" value="MBB5220241.1"/>
    <property type="molecule type" value="Genomic_DNA"/>
</dbReference>
<evidence type="ECO:0000313" key="8">
    <source>
        <dbReference type="EMBL" id="MBB5220241.1"/>
    </source>
</evidence>
<evidence type="ECO:0000256" key="5">
    <source>
        <dbReference type="ARBA" id="ARBA00037357"/>
    </source>
</evidence>
<evidence type="ECO:0000256" key="4">
    <source>
        <dbReference type="ARBA" id="ARBA00023163"/>
    </source>
</evidence>
<dbReference type="CDD" id="cd07377">
    <property type="entry name" value="WHTH_GntR"/>
    <property type="match status" value="1"/>
</dbReference>
<dbReference type="PANTHER" id="PTHR43537">
    <property type="entry name" value="TRANSCRIPTIONAL REGULATOR, GNTR FAMILY"/>
    <property type="match status" value="1"/>
</dbReference>
<dbReference type="InterPro" id="IPR011711">
    <property type="entry name" value="GntR_C"/>
</dbReference>
<dbReference type="GO" id="GO:0003677">
    <property type="term" value="F:DNA binding"/>
    <property type="evidence" value="ECO:0007669"/>
    <property type="project" value="UniProtKB-KW"/>
</dbReference>
<dbReference type="SMART" id="SM00345">
    <property type="entry name" value="HTH_GNTR"/>
    <property type="match status" value="1"/>
</dbReference>
<reference evidence="8 9" key="1">
    <citation type="submission" date="2020-08" db="EMBL/GenBank/DDBJ databases">
        <title>Genomic Encyclopedia of Type Strains, Phase IV (KMG-IV): sequencing the most valuable type-strain genomes for metagenomic binning, comparative biology and taxonomic classification.</title>
        <authorList>
            <person name="Goeker M."/>
        </authorList>
    </citation>
    <scope>NUCLEOTIDE SEQUENCE [LARGE SCALE GENOMIC DNA]</scope>
    <source>
        <strain evidence="8 9">DSM 101730</strain>
    </source>
</reference>
<dbReference type="GO" id="GO:0003700">
    <property type="term" value="F:DNA-binding transcription factor activity"/>
    <property type="evidence" value="ECO:0007669"/>
    <property type="project" value="InterPro"/>
</dbReference>
<evidence type="ECO:0000256" key="6">
    <source>
        <dbReference type="ARBA" id="ARBA00039592"/>
    </source>
</evidence>
<accession>A0A840SLJ8</accession>
<keyword evidence="8" id="KW-0670">Pyruvate</keyword>
<keyword evidence="2" id="KW-0805">Transcription regulation</keyword>
<proteinExistence type="predicted"/>